<evidence type="ECO:0000313" key="2">
    <source>
        <dbReference type="EMBL" id="KAH7039034.1"/>
    </source>
</evidence>
<sequence length="336" mass="36381">MDNDELARSYLKQTCKSGNYCTIVQSSLAAAAVVGHQTTAPPHRETATFAAAIPSIRAPSLSQPAEASTCPPTSDSRLSPSTYEIMEARSSHSARPLTSRPFSPPIPALCLLPTQYRGGRRGQTAETIPAEGRTINAAPIPRCHAQTRLLGLAQTQSSVAGGGCVVHWHSCVCVCVCNRLGTTWAKSVDVEVPRGGGWSEGAAPTPPFARNERLCWFQAEKCGGMLPARRKQTQGVAQEATRAPVASRGGRELATGEGDEELTTPLRLSRIWWPSWAFRVLRMPRLCEMGAPCMLEVLRWNQREGSSHARNCMYSGERVFVGNGSESLMCFSAARR</sequence>
<gene>
    <name evidence="2" type="ORF">B0J12DRAFT_244488</name>
</gene>
<accession>A0ABQ8G078</accession>
<protein>
    <submittedName>
        <fullName evidence="2">Uncharacterized protein</fullName>
    </submittedName>
</protein>
<comment type="caution">
    <text evidence="2">The sequence shown here is derived from an EMBL/GenBank/DDBJ whole genome shotgun (WGS) entry which is preliminary data.</text>
</comment>
<keyword evidence="3" id="KW-1185">Reference proteome</keyword>
<feature type="region of interest" description="Disordered" evidence="1">
    <location>
        <begin position="234"/>
        <end position="259"/>
    </location>
</feature>
<proteinExistence type="predicted"/>
<evidence type="ECO:0000256" key="1">
    <source>
        <dbReference type="SAM" id="MobiDB-lite"/>
    </source>
</evidence>
<name>A0ABQ8G078_9PEZI</name>
<dbReference type="Proteomes" id="UP000774617">
    <property type="component" value="Unassembled WGS sequence"/>
</dbReference>
<organism evidence="2 3">
    <name type="scientific">Macrophomina phaseolina</name>
    <dbReference type="NCBI Taxonomy" id="35725"/>
    <lineage>
        <taxon>Eukaryota</taxon>
        <taxon>Fungi</taxon>
        <taxon>Dikarya</taxon>
        <taxon>Ascomycota</taxon>
        <taxon>Pezizomycotina</taxon>
        <taxon>Dothideomycetes</taxon>
        <taxon>Dothideomycetes incertae sedis</taxon>
        <taxon>Botryosphaeriales</taxon>
        <taxon>Botryosphaeriaceae</taxon>
        <taxon>Macrophomina</taxon>
    </lineage>
</organism>
<reference evidence="2 3" key="1">
    <citation type="journal article" date="2021" name="Nat. Commun.">
        <title>Genetic determinants of endophytism in the Arabidopsis root mycobiome.</title>
        <authorList>
            <person name="Mesny F."/>
            <person name="Miyauchi S."/>
            <person name="Thiergart T."/>
            <person name="Pickel B."/>
            <person name="Atanasova L."/>
            <person name="Karlsson M."/>
            <person name="Huettel B."/>
            <person name="Barry K.W."/>
            <person name="Haridas S."/>
            <person name="Chen C."/>
            <person name="Bauer D."/>
            <person name="Andreopoulos W."/>
            <person name="Pangilinan J."/>
            <person name="LaButti K."/>
            <person name="Riley R."/>
            <person name="Lipzen A."/>
            <person name="Clum A."/>
            <person name="Drula E."/>
            <person name="Henrissat B."/>
            <person name="Kohler A."/>
            <person name="Grigoriev I.V."/>
            <person name="Martin F.M."/>
            <person name="Hacquard S."/>
        </authorList>
    </citation>
    <scope>NUCLEOTIDE SEQUENCE [LARGE SCALE GENOMIC DNA]</scope>
    <source>
        <strain evidence="2 3">MPI-SDFR-AT-0080</strain>
    </source>
</reference>
<dbReference type="EMBL" id="JAGTJR010000030">
    <property type="protein sequence ID" value="KAH7039034.1"/>
    <property type="molecule type" value="Genomic_DNA"/>
</dbReference>
<evidence type="ECO:0000313" key="3">
    <source>
        <dbReference type="Proteomes" id="UP000774617"/>
    </source>
</evidence>
<feature type="region of interest" description="Disordered" evidence="1">
    <location>
        <begin position="60"/>
        <end position="79"/>
    </location>
</feature>